<evidence type="ECO:0000256" key="1">
    <source>
        <dbReference type="SAM" id="MobiDB-lite"/>
    </source>
</evidence>
<proteinExistence type="predicted"/>
<keyword evidence="3" id="KW-1185">Reference proteome</keyword>
<dbReference type="EMBL" id="RYZR01000006">
    <property type="protein sequence ID" value="RUL63153.1"/>
    <property type="molecule type" value="Genomic_DNA"/>
</dbReference>
<sequence>MTDTIEWLETIGKNANLRHAPAEELAHTLEEAGASEALKAAVKFEDSSRLSTELGNKPMKVDHNPHTGGHEEEGPDHDDGQDAPSQPPKPTPSEPSPGK</sequence>
<evidence type="ECO:0000313" key="2">
    <source>
        <dbReference type="EMBL" id="RUL63153.1"/>
    </source>
</evidence>
<feature type="region of interest" description="Disordered" evidence="1">
    <location>
        <begin position="46"/>
        <end position="99"/>
    </location>
</feature>
<protein>
    <submittedName>
        <fullName evidence="2">Uncharacterized protein</fullName>
    </submittedName>
</protein>
<dbReference type="AlphaFoldDB" id="A0A432LRI7"/>
<evidence type="ECO:0000313" key="3">
    <source>
        <dbReference type="Proteomes" id="UP000267077"/>
    </source>
</evidence>
<comment type="caution">
    <text evidence="2">The sequence shown here is derived from an EMBL/GenBank/DDBJ whole genome shotgun (WGS) entry which is preliminary data.</text>
</comment>
<name>A0A432LRI7_9GAMM</name>
<dbReference type="OrthoDB" id="5959647at2"/>
<accession>A0A432LRI7</accession>
<dbReference type="Proteomes" id="UP000267077">
    <property type="component" value="Unassembled WGS sequence"/>
</dbReference>
<dbReference type="RefSeq" id="WP_126674090.1">
    <property type="nucleotide sequence ID" value="NZ_RYZR01000006.1"/>
</dbReference>
<feature type="compositionally biased region" description="Pro residues" evidence="1">
    <location>
        <begin position="85"/>
        <end position="99"/>
    </location>
</feature>
<reference evidence="2 3" key="1">
    <citation type="submission" date="2018-12" db="EMBL/GenBank/DDBJ databases">
        <title>Dyella dinghuensis sp. nov. DHOA06 and Dyella choica sp. nov. 4M-K27, isolated from forest soil.</title>
        <authorList>
            <person name="Qiu L.-H."/>
            <person name="Gao Z.-H."/>
        </authorList>
    </citation>
    <scope>NUCLEOTIDE SEQUENCE [LARGE SCALE GENOMIC DNA]</scope>
    <source>
        <strain evidence="2 3">DHOA06</strain>
    </source>
</reference>
<organism evidence="2 3">
    <name type="scientific">Dyella dinghuensis</name>
    <dbReference type="NCBI Taxonomy" id="1920169"/>
    <lineage>
        <taxon>Bacteria</taxon>
        <taxon>Pseudomonadati</taxon>
        <taxon>Pseudomonadota</taxon>
        <taxon>Gammaproteobacteria</taxon>
        <taxon>Lysobacterales</taxon>
        <taxon>Rhodanobacteraceae</taxon>
        <taxon>Dyella</taxon>
    </lineage>
</organism>
<gene>
    <name evidence="2" type="ORF">EKH79_12130</name>
</gene>
<feature type="compositionally biased region" description="Basic and acidic residues" evidence="1">
    <location>
        <begin position="59"/>
        <end position="80"/>
    </location>
</feature>